<organism evidence="4 5">
    <name type="scientific">Flemingia macrophylla</name>
    <dbReference type="NCBI Taxonomy" id="520843"/>
    <lineage>
        <taxon>Eukaryota</taxon>
        <taxon>Viridiplantae</taxon>
        <taxon>Streptophyta</taxon>
        <taxon>Embryophyta</taxon>
        <taxon>Tracheophyta</taxon>
        <taxon>Spermatophyta</taxon>
        <taxon>Magnoliopsida</taxon>
        <taxon>eudicotyledons</taxon>
        <taxon>Gunneridae</taxon>
        <taxon>Pentapetalae</taxon>
        <taxon>rosids</taxon>
        <taxon>fabids</taxon>
        <taxon>Fabales</taxon>
        <taxon>Fabaceae</taxon>
        <taxon>Papilionoideae</taxon>
        <taxon>50 kb inversion clade</taxon>
        <taxon>NPAAA clade</taxon>
        <taxon>indigoferoid/millettioid clade</taxon>
        <taxon>Phaseoleae</taxon>
        <taxon>Flemingia</taxon>
    </lineage>
</organism>
<dbReference type="PANTHER" id="PTHR19857">
    <property type="entry name" value="MITOCHONDRIAL DIVISION PROTEIN 1-RELATED"/>
    <property type="match status" value="1"/>
</dbReference>
<reference evidence="4 5" key="1">
    <citation type="submission" date="2024-08" db="EMBL/GenBank/DDBJ databases">
        <title>Insights into the chromosomal genome structure of Flemingia macrophylla.</title>
        <authorList>
            <person name="Ding Y."/>
            <person name="Zhao Y."/>
            <person name="Bi W."/>
            <person name="Wu M."/>
            <person name="Zhao G."/>
            <person name="Gong Y."/>
            <person name="Li W."/>
            <person name="Zhang P."/>
        </authorList>
    </citation>
    <scope>NUCLEOTIDE SEQUENCE [LARGE SCALE GENOMIC DNA]</scope>
    <source>
        <strain evidence="4">DYQJB</strain>
        <tissue evidence="4">Leaf</tissue>
    </source>
</reference>
<dbReference type="EMBL" id="JBGMDY010000004">
    <property type="protein sequence ID" value="KAL2337571.1"/>
    <property type="molecule type" value="Genomic_DNA"/>
</dbReference>
<keyword evidence="1" id="KW-0853">WD repeat</keyword>
<comment type="caution">
    <text evidence="4">The sequence shown here is derived from an EMBL/GenBank/DDBJ whole genome shotgun (WGS) entry which is preliminary data.</text>
</comment>
<keyword evidence="3" id="KW-0812">Transmembrane</keyword>
<dbReference type="InterPro" id="IPR015943">
    <property type="entry name" value="WD40/YVTN_repeat-like_dom_sf"/>
</dbReference>
<evidence type="ECO:0000313" key="5">
    <source>
        <dbReference type="Proteomes" id="UP001603857"/>
    </source>
</evidence>
<dbReference type="AlphaFoldDB" id="A0ABD1MP41"/>
<dbReference type="InterPro" id="IPR036322">
    <property type="entry name" value="WD40_repeat_dom_sf"/>
</dbReference>
<evidence type="ECO:0000313" key="4">
    <source>
        <dbReference type="EMBL" id="KAL2337571.1"/>
    </source>
</evidence>
<dbReference type="Gene3D" id="2.130.10.10">
    <property type="entry name" value="YVTN repeat-like/Quinoprotein amine dehydrogenase"/>
    <property type="match status" value="1"/>
</dbReference>
<keyword evidence="3" id="KW-1133">Transmembrane helix</keyword>
<evidence type="ECO:0000256" key="3">
    <source>
        <dbReference type="SAM" id="Phobius"/>
    </source>
</evidence>
<keyword evidence="2" id="KW-0677">Repeat</keyword>
<keyword evidence="5" id="KW-1185">Reference proteome</keyword>
<dbReference type="InterPro" id="IPR051179">
    <property type="entry name" value="WD_repeat_multifunction"/>
</dbReference>
<name>A0ABD1MP41_9FABA</name>
<dbReference type="Proteomes" id="UP001603857">
    <property type="component" value="Unassembled WGS sequence"/>
</dbReference>
<dbReference type="InterPro" id="IPR027417">
    <property type="entry name" value="P-loop_NTPase"/>
</dbReference>
<sequence length="188" mass="20924">MVNAVTLKLTFIFTRENGSELAISSSPPAKTGQRVAWFKYKSSVGHCALCNKGENNIGDPIPTMYRCHIVLDEVDCMLGSGLDPKIHKILRTLQAQESKSSIKRLQTILAISTIVEVMETLYLVLLLVMMDSPGGSIEVRLPEKTRWHPRGHLLLAGFDDFSIWMWNTDTTSFLNTFTGHGNSVMAIV</sequence>
<dbReference type="PANTHER" id="PTHR19857:SF8">
    <property type="entry name" value="ANGIO-ASSOCIATED MIGRATORY CELL PROTEIN"/>
    <property type="match status" value="1"/>
</dbReference>
<evidence type="ECO:0000256" key="1">
    <source>
        <dbReference type="ARBA" id="ARBA00022574"/>
    </source>
</evidence>
<evidence type="ECO:0000256" key="2">
    <source>
        <dbReference type="ARBA" id="ARBA00022737"/>
    </source>
</evidence>
<protein>
    <submittedName>
        <fullName evidence="4">Uncharacterized protein</fullName>
    </submittedName>
</protein>
<dbReference type="Gene3D" id="3.40.50.300">
    <property type="entry name" value="P-loop containing nucleotide triphosphate hydrolases"/>
    <property type="match status" value="1"/>
</dbReference>
<accession>A0ABD1MP41</accession>
<proteinExistence type="predicted"/>
<keyword evidence="3" id="KW-0472">Membrane</keyword>
<gene>
    <name evidence="4" type="ORF">Fmac_012017</name>
</gene>
<feature type="transmembrane region" description="Helical" evidence="3">
    <location>
        <begin position="108"/>
        <end position="130"/>
    </location>
</feature>
<dbReference type="SUPFAM" id="SSF50978">
    <property type="entry name" value="WD40 repeat-like"/>
    <property type="match status" value="1"/>
</dbReference>